<accession>A0ABQ9JB60</accession>
<proteinExistence type="predicted"/>
<evidence type="ECO:0000313" key="1">
    <source>
        <dbReference type="EMBL" id="KAJ8975430.1"/>
    </source>
</evidence>
<comment type="caution">
    <text evidence="1">The sequence shown here is derived from an EMBL/GenBank/DDBJ whole genome shotgun (WGS) entry which is preliminary data.</text>
</comment>
<gene>
    <name evidence="1" type="ORF">NQ317_003450</name>
</gene>
<organism evidence="1 2">
    <name type="scientific">Molorchus minor</name>
    <dbReference type="NCBI Taxonomy" id="1323400"/>
    <lineage>
        <taxon>Eukaryota</taxon>
        <taxon>Metazoa</taxon>
        <taxon>Ecdysozoa</taxon>
        <taxon>Arthropoda</taxon>
        <taxon>Hexapoda</taxon>
        <taxon>Insecta</taxon>
        <taxon>Pterygota</taxon>
        <taxon>Neoptera</taxon>
        <taxon>Endopterygota</taxon>
        <taxon>Coleoptera</taxon>
        <taxon>Polyphaga</taxon>
        <taxon>Cucujiformia</taxon>
        <taxon>Chrysomeloidea</taxon>
        <taxon>Cerambycidae</taxon>
        <taxon>Lamiinae</taxon>
        <taxon>Monochamini</taxon>
        <taxon>Molorchus</taxon>
    </lineage>
</organism>
<evidence type="ECO:0000313" key="2">
    <source>
        <dbReference type="Proteomes" id="UP001162164"/>
    </source>
</evidence>
<name>A0ABQ9JB60_9CUCU</name>
<protein>
    <recommendedName>
        <fullName evidence="3">RNase H type-1 domain-containing protein</fullName>
    </recommendedName>
</protein>
<sequence length="74" mass="8207">MACELENLNRAPKWRTIQICSDSQAALLAIVFSKVKSRLVFECKNTLNDLAGRNKVIPTHLGPRTLRCPGKRGG</sequence>
<keyword evidence="2" id="KW-1185">Reference proteome</keyword>
<evidence type="ECO:0008006" key="3">
    <source>
        <dbReference type="Google" id="ProtNLM"/>
    </source>
</evidence>
<dbReference type="Proteomes" id="UP001162164">
    <property type="component" value="Unassembled WGS sequence"/>
</dbReference>
<dbReference type="EMBL" id="JAPWTJ010000826">
    <property type="protein sequence ID" value="KAJ8975430.1"/>
    <property type="molecule type" value="Genomic_DNA"/>
</dbReference>
<reference evidence="1" key="1">
    <citation type="journal article" date="2023" name="Insect Mol. Biol.">
        <title>Genome sequencing provides insights into the evolution of gene families encoding plant cell wall-degrading enzymes in longhorned beetles.</title>
        <authorList>
            <person name="Shin N.R."/>
            <person name="Okamura Y."/>
            <person name="Kirsch R."/>
            <person name="Pauchet Y."/>
        </authorList>
    </citation>
    <scope>NUCLEOTIDE SEQUENCE</scope>
    <source>
        <strain evidence="1">MMC_N1</strain>
    </source>
</reference>